<reference evidence="5" key="1">
    <citation type="journal article" date="2019" name="Int. J. Syst. Evol. Microbiol.">
        <title>The Global Catalogue of Microorganisms (GCM) 10K type strain sequencing project: providing services to taxonomists for standard genome sequencing and annotation.</title>
        <authorList>
            <consortium name="The Broad Institute Genomics Platform"/>
            <consortium name="The Broad Institute Genome Sequencing Center for Infectious Disease"/>
            <person name="Wu L."/>
            <person name="Ma J."/>
        </authorList>
    </citation>
    <scope>NUCLEOTIDE SEQUENCE [LARGE SCALE GENOMIC DNA]</scope>
    <source>
        <strain evidence="5">CGMCC 1.13574</strain>
    </source>
</reference>
<dbReference type="PROSITE" id="PS01317">
    <property type="entry name" value="SSRP"/>
    <property type="match status" value="1"/>
</dbReference>
<comment type="similarity">
    <text evidence="3">Belongs to the SmpB family.</text>
</comment>
<protein>
    <recommendedName>
        <fullName evidence="3">SsrA-binding protein</fullName>
    </recommendedName>
    <alternativeName>
        <fullName evidence="3">Small protein B</fullName>
    </alternativeName>
</protein>
<keyword evidence="5" id="KW-1185">Reference proteome</keyword>
<proteinExistence type="inferred from homology"/>
<evidence type="ECO:0000313" key="5">
    <source>
        <dbReference type="Proteomes" id="UP001597343"/>
    </source>
</evidence>
<dbReference type="InterPro" id="IPR023620">
    <property type="entry name" value="SmpB"/>
</dbReference>
<keyword evidence="1 3" id="KW-0963">Cytoplasm</keyword>
<comment type="subcellular location">
    <subcellularLocation>
        <location evidence="3">Cytoplasm</location>
    </subcellularLocation>
    <text evidence="3">The tmRNA-SmpB complex associates with stalled 70S ribosomes.</text>
</comment>
<comment type="caution">
    <text evidence="4">The sequence shown here is derived from an EMBL/GenBank/DDBJ whole genome shotgun (WGS) entry which is preliminary data.</text>
</comment>
<dbReference type="PANTHER" id="PTHR30308">
    <property type="entry name" value="TMRNA-BINDING COMPONENT OF TRANS-TRANSLATION TAGGING COMPLEX"/>
    <property type="match status" value="1"/>
</dbReference>
<accession>A0ABW5A345</accession>
<evidence type="ECO:0000256" key="1">
    <source>
        <dbReference type="ARBA" id="ARBA00022490"/>
    </source>
</evidence>
<sequence>MSAESKVLAQNKKASHDYFIEETIEAGIVLTGTEIKSIRQGRANLKDSFARIANGEATLMNMHISPFEQGNRHNVDPTRTRRLLLHKHQINKLFGQTREQGYALVPLKLYIRNGYCKVLIGLAKGKKNYDKRRDIANRDAKREMERALRERQKF</sequence>
<dbReference type="NCBIfam" id="TIGR00086">
    <property type="entry name" value="smpB"/>
    <property type="match status" value="1"/>
</dbReference>
<evidence type="ECO:0000313" key="4">
    <source>
        <dbReference type="EMBL" id="MFD2171920.1"/>
    </source>
</evidence>
<dbReference type="Gene3D" id="2.40.280.10">
    <property type="match status" value="1"/>
</dbReference>
<keyword evidence="2 3" id="KW-0694">RNA-binding</keyword>
<dbReference type="NCBIfam" id="NF003843">
    <property type="entry name" value="PRK05422.1"/>
    <property type="match status" value="1"/>
</dbReference>
<dbReference type="RefSeq" id="WP_386049137.1">
    <property type="nucleotide sequence ID" value="NZ_JBHUIO010000011.1"/>
</dbReference>
<comment type="function">
    <text evidence="3">Required for rescue of stalled ribosomes mediated by trans-translation. Binds to transfer-messenger RNA (tmRNA), required for stable association of tmRNA with ribosomes. tmRNA and SmpB together mimic tRNA shape, replacing the anticodon stem-loop with SmpB. tmRNA is encoded by the ssrA gene; the 2 termini fold to resemble tRNA(Ala) and it encodes a 'tag peptide', a short internal open reading frame. During trans-translation Ala-aminoacylated tmRNA acts like a tRNA, entering the A-site of stalled ribosomes, displacing the stalled mRNA. The ribosome then switches to translate the ORF on the tmRNA; the nascent peptide is terminated with the 'tag peptide' encoded by the tmRNA and targeted for degradation. The ribosome is freed to recommence translation, which seems to be the essential function of trans-translation.</text>
</comment>
<evidence type="ECO:0000256" key="2">
    <source>
        <dbReference type="ARBA" id="ARBA00022884"/>
    </source>
</evidence>
<gene>
    <name evidence="3 4" type="primary">smpB</name>
    <name evidence="4" type="ORF">ACFSOY_18305</name>
</gene>
<dbReference type="Pfam" id="PF01668">
    <property type="entry name" value="SmpB"/>
    <property type="match status" value="1"/>
</dbReference>
<dbReference type="HAMAP" id="MF_00023">
    <property type="entry name" value="SmpB"/>
    <property type="match status" value="1"/>
</dbReference>
<organism evidence="4 5">
    <name type="scientific">Tumebacillus lipolyticus</name>
    <dbReference type="NCBI Taxonomy" id="1280370"/>
    <lineage>
        <taxon>Bacteria</taxon>
        <taxon>Bacillati</taxon>
        <taxon>Bacillota</taxon>
        <taxon>Bacilli</taxon>
        <taxon>Bacillales</taxon>
        <taxon>Alicyclobacillaceae</taxon>
        <taxon>Tumebacillus</taxon>
    </lineage>
</organism>
<dbReference type="InterPro" id="IPR020081">
    <property type="entry name" value="SsrA-bd_prot_CS"/>
</dbReference>
<evidence type="ECO:0000256" key="3">
    <source>
        <dbReference type="HAMAP-Rule" id="MF_00023"/>
    </source>
</evidence>
<dbReference type="Proteomes" id="UP001597343">
    <property type="component" value="Unassembled WGS sequence"/>
</dbReference>
<dbReference type="InterPro" id="IPR000037">
    <property type="entry name" value="SsrA-bd_prot"/>
</dbReference>
<dbReference type="EMBL" id="JBHUIO010000011">
    <property type="protein sequence ID" value="MFD2171920.1"/>
    <property type="molecule type" value="Genomic_DNA"/>
</dbReference>
<name>A0ABW5A345_9BACL</name>
<dbReference type="PANTHER" id="PTHR30308:SF2">
    <property type="entry name" value="SSRA-BINDING PROTEIN"/>
    <property type="match status" value="1"/>
</dbReference>
<dbReference type="SUPFAM" id="SSF74982">
    <property type="entry name" value="Small protein B (SmpB)"/>
    <property type="match status" value="1"/>
</dbReference>
<dbReference type="CDD" id="cd09294">
    <property type="entry name" value="SmpB"/>
    <property type="match status" value="1"/>
</dbReference>